<dbReference type="AlphaFoldDB" id="A0A484NAA9"/>
<evidence type="ECO:0008006" key="5">
    <source>
        <dbReference type="Google" id="ProtNLM"/>
    </source>
</evidence>
<dbReference type="PANTHER" id="PTHR46108:SF4">
    <property type="entry name" value="BLUE CHEESE"/>
    <property type="match status" value="1"/>
</dbReference>
<evidence type="ECO:0000256" key="1">
    <source>
        <dbReference type="ARBA" id="ARBA00022574"/>
    </source>
</evidence>
<dbReference type="OrthoDB" id="1709956at2759"/>
<reference evidence="3 4" key="1">
    <citation type="submission" date="2018-04" db="EMBL/GenBank/DDBJ databases">
        <authorList>
            <person name="Vogel A."/>
        </authorList>
    </citation>
    <scope>NUCLEOTIDE SEQUENCE [LARGE SCALE GENOMIC DNA]</scope>
</reference>
<dbReference type="EMBL" id="OOIL02006350">
    <property type="protein sequence ID" value="VFQ97168.1"/>
    <property type="molecule type" value="Genomic_DNA"/>
</dbReference>
<keyword evidence="4" id="KW-1185">Reference proteome</keyword>
<feature type="region of interest" description="Disordered" evidence="2">
    <location>
        <begin position="23"/>
        <end position="45"/>
    </location>
</feature>
<gene>
    <name evidence="3" type="ORF">CCAM_LOCUS38944</name>
</gene>
<dbReference type="PANTHER" id="PTHR46108">
    <property type="entry name" value="BLUE CHEESE"/>
    <property type="match status" value="1"/>
</dbReference>
<dbReference type="Proteomes" id="UP000595140">
    <property type="component" value="Unassembled WGS sequence"/>
</dbReference>
<accession>A0A484NAA9</accession>
<organism evidence="3 4">
    <name type="scientific">Cuscuta campestris</name>
    <dbReference type="NCBI Taxonomy" id="132261"/>
    <lineage>
        <taxon>Eukaryota</taxon>
        <taxon>Viridiplantae</taxon>
        <taxon>Streptophyta</taxon>
        <taxon>Embryophyta</taxon>
        <taxon>Tracheophyta</taxon>
        <taxon>Spermatophyta</taxon>
        <taxon>Magnoliopsida</taxon>
        <taxon>eudicotyledons</taxon>
        <taxon>Gunneridae</taxon>
        <taxon>Pentapetalae</taxon>
        <taxon>asterids</taxon>
        <taxon>lamiids</taxon>
        <taxon>Solanales</taxon>
        <taxon>Convolvulaceae</taxon>
        <taxon>Cuscuteae</taxon>
        <taxon>Cuscuta</taxon>
        <taxon>Cuscuta subgen. Grammica</taxon>
        <taxon>Cuscuta sect. Cleistogrammica</taxon>
    </lineage>
</organism>
<keyword evidence="1" id="KW-0853">WD repeat</keyword>
<proteinExistence type="predicted"/>
<name>A0A484NAA9_9ASTE</name>
<evidence type="ECO:0000313" key="4">
    <source>
        <dbReference type="Proteomes" id="UP000595140"/>
    </source>
</evidence>
<evidence type="ECO:0000313" key="3">
    <source>
        <dbReference type="EMBL" id="VFQ97168.1"/>
    </source>
</evidence>
<evidence type="ECO:0000256" key="2">
    <source>
        <dbReference type="SAM" id="MobiDB-lite"/>
    </source>
</evidence>
<sequence>MVGKSAGRTMKWATLLKDFKEKVGLSQPPSTVSSPTHAAASPFPDRYPISASSHLDFASSPSRDKHELELDFKRYWEEFRSSSLEKEKEKALNMTIDVFCRLVRQHTNVAQLITMLVETHIFSFVVGRAFVTDIEKLKLSSKTRSLEVKSVLEFFSEITKDGISPGANLLYAVEVLVSGPIDKQSLLDSGILCCLIHTLNSLLGPDESCQKQSMGHSTEEDLAENYPEDDVASRRWLEVEGSVVHIMKAVSSHPSAAQSLIEDNSLQSLFQMVAMGSLIAFSQYKEGLVRLHTIQLHRHAMQILGLLLANDNGSTAKYIRKHHLVCPA</sequence>
<feature type="compositionally biased region" description="Polar residues" evidence="2">
    <location>
        <begin position="27"/>
        <end position="36"/>
    </location>
</feature>
<dbReference type="InterPro" id="IPR051944">
    <property type="entry name" value="BEACH_domain_protein"/>
</dbReference>
<protein>
    <recommendedName>
        <fullName evidence="5">Wings apart-like protein C-terminal domain-containing protein</fullName>
    </recommendedName>
</protein>